<name>A6J839_RAT</name>
<evidence type="ECO:0000313" key="3">
    <source>
        <dbReference type="Proteomes" id="UP000234681"/>
    </source>
</evidence>
<feature type="non-terminal residue" evidence="2">
    <location>
        <position position="109"/>
    </location>
</feature>
<evidence type="ECO:0000313" key="2">
    <source>
        <dbReference type="EMBL" id="EDM10468.1"/>
    </source>
</evidence>
<dbReference type="AlphaFoldDB" id="A6J839"/>
<reference evidence="2 3" key="1">
    <citation type="submission" date="2005-09" db="EMBL/GenBank/DDBJ databases">
        <authorList>
            <person name="Mural R.J."/>
            <person name="Li P.W."/>
            <person name="Adams M.D."/>
            <person name="Amanatides P.G."/>
            <person name="Baden-Tillson H."/>
            <person name="Barnstead M."/>
            <person name="Chin S.H."/>
            <person name="Dew I."/>
            <person name="Evans C.A."/>
            <person name="Ferriera S."/>
            <person name="Flanigan M."/>
            <person name="Fosler C."/>
            <person name="Glodek A."/>
            <person name="Gu Z."/>
            <person name="Holt R.A."/>
            <person name="Jennings D."/>
            <person name="Kraft C.L."/>
            <person name="Lu F."/>
            <person name="Nguyen T."/>
            <person name="Nusskern D.R."/>
            <person name="Pfannkoch C.M."/>
            <person name="Sitter C."/>
            <person name="Sutton G.G."/>
            <person name="Venter J.C."/>
            <person name="Wang Z."/>
            <person name="Woodage T."/>
            <person name="Zheng X.H."/>
            <person name="Zhong F."/>
        </authorList>
    </citation>
    <scope>NUCLEOTIDE SEQUENCE [LARGE SCALE GENOMIC DNA]</scope>
    <source>
        <strain>BN</strain>
        <strain evidence="3">Sprague-Dawley</strain>
    </source>
</reference>
<accession>A6J839</accession>
<evidence type="ECO:0000256" key="1">
    <source>
        <dbReference type="SAM" id="MobiDB-lite"/>
    </source>
</evidence>
<dbReference type="Proteomes" id="UP000234681">
    <property type="component" value="Chromosome 5"/>
</dbReference>
<feature type="region of interest" description="Disordered" evidence="1">
    <location>
        <begin position="83"/>
        <end position="109"/>
    </location>
</feature>
<protein>
    <submittedName>
        <fullName evidence="2">RGD1564859 (Predicted), isoform CRA_b</fullName>
    </submittedName>
</protein>
<proteinExistence type="predicted"/>
<dbReference type="EMBL" id="CH473978">
    <property type="protein sequence ID" value="EDM10468.1"/>
    <property type="molecule type" value="Genomic_DNA"/>
</dbReference>
<organism evidence="2 3">
    <name type="scientific">Rattus norvegicus</name>
    <name type="common">Rat</name>
    <dbReference type="NCBI Taxonomy" id="10116"/>
    <lineage>
        <taxon>Eukaryota</taxon>
        <taxon>Metazoa</taxon>
        <taxon>Chordata</taxon>
        <taxon>Craniata</taxon>
        <taxon>Vertebrata</taxon>
        <taxon>Euteleostomi</taxon>
        <taxon>Mammalia</taxon>
        <taxon>Eutheria</taxon>
        <taxon>Euarchontoglires</taxon>
        <taxon>Glires</taxon>
        <taxon>Rodentia</taxon>
        <taxon>Myomorpha</taxon>
        <taxon>Muroidea</taxon>
        <taxon>Muridae</taxon>
        <taxon>Murinae</taxon>
        <taxon>Rattus</taxon>
    </lineage>
</organism>
<sequence>MLSCRSLATLLEESLCPKEQTQSSYSLRRRAASLPGPAEPVTRIFRSWGLEGLCVPEPVGKTIGKFHLESAGRSPALAHNFQASRQPNCSEAAGGMGAPAFPSRVSHAG</sequence>
<gene>
    <name evidence="2" type="primary">RGD1564859_predicted</name>
    <name evidence="2" type="ORF">rCG_55220</name>
</gene>